<reference evidence="2" key="1">
    <citation type="submission" date="2023-03" db="EMBL/GenBank/DDBJ databases">
        <title>Massive genome expansion in bonnet fungi (Mycena s.s.) driven by repeated elements and novel gene families across ecological guilds.</title>
        <authorList>
            <consortium name="Lawrence Berkeley National Laboratory"/>
            <person name="Harder C.B."/>
            <person name="Miyauchi S."/>
            <person name="Viragh M."/>
            <person name="Kuo A."/>
            <person name="Thoen E."/>
            <person name="Andreopoulos B."/>
            <person name="Lu D."/>
            <person name="Skrede I."/>
            <person name="Drula E."/>
            <person name="Henrissat B."/>
            <person name="Morin E."/>
            <person name="Kohler A."/>
            <person name="Barry K."/>
            <person name="LaButti K."/>
            <person name="Morin E."/>
            <person name="Salamov A."/>
            <person name="Lipzen A."/>
            <person name="Mereny Z."/>
            <person name="Hegedus B."/>
            <person name="Baldrian P."/>
            <person name="Stursova M."/>
            <person name="Weitz H."/>
            <person name="Taylor A."/>
            <person name="Grigoriev I.V."/>
            <person name="Nagy L.G."/>
            <person name="Martin F."/>
            <person name="Kauserud H."/>
        </authorList>
    </citation>
    <scope>NUCLEOTIDE SEQUENCE</scope>
    <source>
        <strain evidence="2">CBHHK067</strain>
    </source>
</reference>
<feature type="compositionally biased region" description="Polar residues" evidence="1">
    <location>
        <begin position="256"/>
        <end position="265"/>
    </location>
</feature>
<accession>A0AAD7GBM4</accession>
<feature type="compositionally biased region" description="Basic and acidic residues" evidence="1">
    <location>
        <begin position="270"/>
        <end position="283"/>
    </location>
</feature>
<feature type="non-terminal residue" evidence="2">
    <location>
        <position position="1"/>
    </location>
</feature>
<proteinExistence type="predicted"/>
<gene>
    <name evidence="2" type="ORF">B0H17DRAFT_840960</name>
</gene>
<sequence length="699" mass="79070">RPGNRNHNSGGGPPYDDGPADVSLDDDSEPPYSPPAPYGNAVPTIDCKLKINSLPEWDGNPDTTIDYFWEVGQMAALEGWMPKALGFWLPSRLKKGSSVQLWFSTLASAKQVEMRKHYLTYLQTIRERFLGRKWQLLMNLKFEQQAFRQEGHKKESPQLFVNRMIRSIRMLVNSDDGGPMEVFLIMKKAPIRWSTILVIENIKSSEELYDKVNEHNEALIEALCADFSNAVTSQNLVATLRRLGVNMDPSRSHNAFRQANLTSATDADEPVGRSDQVDPKDSAPLESDSNEANEQESIRSVYNTFKKRQRPPPKGGYKYPKNDHISEAVALPSKSTLGMAKLKKSAFTVRMEEVEDKYWVNDTRMPKVRTYPLETEEDWLRQLEEEETEWGTRAEERLESMKPEEEERTERIRVRKRHIARPGDSALGVSVLSVKGWVDSLEEEPVDLWLDSGADITLVSEEFHASMKNPPQIREGHKMSLAQLMDSGTAIKGYVNLGILMETVSGDVAELEAEAYVVKGMSVPVLLGEDFQLTYQIGVECNVESGTKILFEDSEIEVSATGVEAPSDKEALYTLMTNLTVHSDHTTWAKEHRRRKRLRREASGSKIVRAAADYRIKPHHCTMVQLEGEFVEDCEWLVEQGLLADPQDSFLSIPNTLITTRHPFLAVSNTSDQPRMIRKGEILGNLVPPEKYFDTPATE</sequence>
<name>A0AAD7GBM4_MYCRO</name>
<keyword evidence="3" id="KW-1185">Reference proteome</keyword>
<evidence type="ECO:0000313" key="3">
    <source>
        <dbReference type="Proteomes" id="UP001221757"/>
    </source>
</evidence>
<dbReference type="InterPro" id="IPR021109">
    <property type="entry name" value="Peptidase_aspartic_dom_sf"/>
</dbReference>
<dbReference type="CDD" id="cd00303">
    <property type="entry name" value="retropepsin_like"/>
    <property type="match status" value="1"/>
</dbReference>
<feature type="region of interest" description="Disordered" evidence="1">
    <location>
        <begin position="385"/>
        <end position="410"/>
    </location>
</feature>
<dbReference type="Proteomes" id="UP001221757">
    <property type="component" value="Unassembled WGS sequence"/>
</dbReference>
<dbReference type="Gene3D" id="2.40.70.10">
    <property type="entry name" value="Acid Proteases"/>
    <property type="match status" value="1"/>
</dbReference>
<dbReference type="AlphaFoldDB" id="A0AAD7GBM4"/>
<organism evidence="2 3">
    <name type="scientific">Mycena rosella</name>
    <name type="common">Pink bonnet</name>
    <name type="synonym">Agaricus rosellus</name>
    <dbReference type="NCBI Taxonomy" id="1033263"/>
    <lineage>
        <taxon>Eukaryota</taxon>
        <taxon>Fungi</taxon>
        <taxon>Dikarya</taxon>
        <taxon>Basidiomycota</taxon>
        <taxon>Agaricomycotina</taxon>
        <taxon>Agaricomycetes</taxon>
        <taxon>Agaricomycetidae</taxon>
        <taxon>Agaricales</taxon>
        <taxon>Marasmiineae</taxon>
        <taxon>Mycenaceae</taxon>
        <taxon>Mycena</taxon>
    </lineage>
</organism>
<evidence type="ECO:0008006" key="4">
    <source>
        <dbReference type="Google" id="ProtNLM"/>
    </source>
</evidence>
<feature type="compositionally biased region" description="Basic and acidic residues" evidence="1">
    <location>
        <begin position="390"/>
        <end position="410"/>
    </location>
</feature>
<feature type="region of interest" description="Disordered" evidence="1">
    <location>
        <begin position="1"/>
        <end position="40"/>
    </location>
</feature>
<comment type="caution">
    <text evidence="2">The sequence shown here is derived from an EMBL/GenBank/DDBJ whole genome shotgun (WGS) entry which is preliminary data.</text>
</comment>
<feature type="region of interest" description="Disordered" evidence="1">
    <location>
        <begin position="256"/>
        <end position="296"/>
    </location>
</feature>
<feature type="non-terminal residue" evidence="2">
    <location>
        <position position="699"/>
    </location>
</feature>
<evidence type="ECO:0000256" key="1">
    <source>
        <dbReference type="SAM" id="MobiDB-lite"/>
    </source>
</evidence>
<evidence type="ECO:0000313" key="2">
    <source>
        <dbReference type="EMBL" id="KAJ7675478.1"/>
    </source>
</evidence>
<dbReference type="EMBL" id="JARKIE010000148">
    <property type="protein sequence ID" value="KAJ7675478.1"/>
    <property type="molecule type" value="Genomic_DNA"/>
</dbReference>
<protein>
    <recommendedName>
        <fullName evidence="4">Peptidase A2 domain-containing protein</fullName>
    </recommendedName>
</protein>